<keyword evidence="6" id="KW-0812">Transmembrane</keyword>
<comment type="subcellular location">
    <subcellularLocation>
        <location evidence="1">Cell envelope</location>
    </subcellularLocation>
</comment>
<dbReference type="Pfam" id="PF25954">
    <property type="entry name" value="Beta-barrel_RND_2"/>
    <property type="match status" value="1"/>
</dbReference>
<evidence type="ECO:0000313" key="9">
    <source>
        <dbReference type="Proteomes" id="UP000008635"/>
    </source>
</evidence>
<keyword evidence="9" id="KW-1185">Reference proteome</keyword>
<dbReference type="PANTHER" id="PTHR32347:SF14">
    <property type="entry name" value="EFFLUX SYSTEM COMPONENT YKNX-RELATED"/>
    <property type="match status" value="1"/>
</dbReference>
<dbReference type="PANTHER" id="PTHR32347">
    <property type="entry name" value="EFFLUX SYSTEM COMPONENT YKNX-RELATED"/>
    <property type="match status" value="1"/>
</dbReference>
<name>E8U665_DEIML</name>
<dbReference type="HOGENOM" id="CLU_018816_14_2_0"/>
<dbReference type="NCBIfam" id="TIGR01730">
    <property type="entry name" value="RND_mfp"/>
    <property type="match status" value="1"/>
</dbReference>
<organism evidence="8 9">
    <name type="scientific">Deinococcus maricopensis (strain DSM 21211 / LMG 22137 / NRRL B-23946 / LB-34)</name>
    <dbReference type="NCBI Taxonomy" id="709986"/>
    <lineage>
        <taxon>Bacteria</taxon>
        <taxon>Thermotogati</taxon>
        <taxon>Deinococcota</taxon>
        <taxon>Deinococci</taxon>
        <taxon>Deinococcales</taxon>
        <taxon>Deinococcaceae</taxon>
        <taxon>Deinococcus</taxon>
    </lineage>
</organism>
<dbReference type="STRING" id="709986.Deima_0900"/>
<evidence type="ECO:0000259" key="7">
    <source>
        <dbReference type="Pfam" id="PF25954"/>
    </source>
</evidence>
<evidence type="ECO:0000256" key="5">
    <source>
        <dbReference type="SAM" id="MobiDB-lite"/>
    </source>
</evidence>
<dbReference type="KEGG" id="dmr:Deima_0900"/>
<dbReference type="InterPro" id="IPR006143">
    <property type="entry name" value="RND_pump_MFP"/>
</dbReference>
<comment type="similarity">
    <text evidence="2">Belongs to the membrane fusion protein (MFP) (TC 8.A.1) family.</text>
</comment>
<sequence precursor="true">MTTDAPPAPARTRKPRRRVWPAVLTVVLLGGAVTGGVLYRRAQTTTAEQTTTVQTATAQPGQVRVSVSGPATVQAARTGDLSVTVAGTITRVPSVGEHVRRGQLIAQVQADAAATAVTNARLALQKAQAQLASVRAAQASTRAQNASSTVQASVSVQNAERDVQTARTALDAQTRLYSVGGVSRVSVDDARAALAKAQATLATARAAQAATLQGLDAQTASNSTDLQNAQIAVDQARADLQDAETTVAGTKLYAPFDGTVSVVNGSVGGAVNANTALVTIIDDQTVDLPVQIDETQIGSVQVGQRADITLDALEDQSFTGTVTRLSPAATQDSGISYFTATVQVRNPDGLLRPGMTAEADIVQQEASGLIIPKRAVQTVRNRSYVQLAARTSGDDAERTRVHLGVDDGTNVIVESGLQPGDQVVLPSTTPRSSGGSGTRSGTRNATGLPGVGGLGTPGGFGGGR</sequence>
<feature type="compositionally biased region" description="Low complexity" evidence="5">
    <location>
        <begin position="427"/>
        <end position="448"/>
    </location>
</feature>
<dbReference type="Gene3D" id="2.40.420.20">
    <property type="match status" value="1"/>
</dbReference>
<feature type="domain" description="CusB-like beta-barrel" evidence="7">
    <location>
        <begin position="288"/>
        <end position="364"/>
    </location>
</feature>
<dbReference type="Gene3D" id="2.40.30.170">
    <property type="match status" value="1"/>
</dbReference>
<dbReference type="Proteomes" id="UP000008635">
    <property type="component" value="Chromosome"/>
</dbReference>
<dbReference type="SUPFAM" id="SSF111369">
    <property type="entry name" value="HlyD-like secretion proteins"/>
    <property type="match status" value="1"/>
</dbReference>
<reference evidence="9" key="2">
    <citation type="submission" date="2011-01" db="EMBL/GenBank/DDBJ databases">
        <title>The complete genome of Deinococcus maricopensis DSM 21211.</title>
        <authorList>
            <consortium name="US DOE Joint Genome Institute (JGI-PGF)"/>
            <person name="Lucas S."/>
            <person name="Copeland A."/>
            <person name="Lapidus A."/>
            <person name="Goodwin L."/>
            <person name="Pitluck S."/>
            <person name="Kyrpides N."/>
            <person name="Mavromatis K."/>
            <person name="Pagani I."/>
            <person name="Ivanova N."/>
            <person name="Ovchinnikova G."/>
            <person name="Zeytun A."/>
            <person name="Detter J.C."/>
            <person name="Han C."/>
            <person name="Land M."/>
            <person name="Hauser L."/>
            <person name="Markowitz V."/>
            <person name="Cheng J.-F."/>
            <person name="Hugenholtz P."/>
            <person name="Woyke T."/>
            <person name="Wu D."/>
            <person name="Pukall R."/>
            <person name="Gehrich-Schroeter G."/>
            <person name="Brambilla E."/>
            <person name="Klenk H.-P."/>
            <person name="Eisen J.A."/>
        </authorList>
    </citation>
    <scope>NUCLEOTIDE SEQUENCE [LARGE SCALE GENOMIC DNA]</scope>
    <source>
        <strain evidence="9">DSM 21211 / LMG 22137 / NRRL B-23946 / LB-34</strain>
    </source>
</reference>
<dbReference type="AlphaFoldDB" id="E8U665"/>
<evidence type="ECO:0000313" key="8">
    <source>
        <dbReference type="EMBL" id="ADV66554.1"/>
    </source>
</evidence>
<feature type="compositionally biased region" description="Gly residues" evidence="5">
    <location>
        <begin position="449"/>
        <end position="464"/>
    </location>
</feature>
<evidence type="ECO:0000256" key="3">
    <source>
        <dbReference type="ARBA" id="ARBA00023054"/>
    </source>
</evidence>
<accession>E8U665</accession>
<reference evidence="8 9" key="1">
    <citation type="journal article" date="2011" name="Stand. Genomic Sci.">
        <title>Complete genome sequence of Deinococcus maricopensis type strain (LB-34).</title>
        <authorList>
            <person name="Pukall R."/>
            <person name="Zeytun A."/>
            <person name="Lucas S."/>
            <person name="Lapidus A."/>
            <person name="Hammon N."/>
            <person name="Deshpande S."/>
            <person name="Nolan M."/>
            <person name="Cheng J.F."/>
            <person name="Pitluck S."/>
            <person name="Liolios K."/>
            <person name="Pagani I."/>
            <person name="Mikhailova N."/>
            <person name="Ivanova N."/>
            <person name="Mavromatis K."/>
            <person name="Pati A."/>
            <person name="Tapia R."/>
            <person name="Han C."/>
            <person name="Goodwin L."/>
            <person name="Chen A."/>
            <person name="Palaniappan K."/>
            <person name="Land M."/>
            <person name="Hauser L."/>
            <person name="Chang Y.J."/>
            <person name="Jeffries C.D."/>
            <person name="Brambilla E.M."/>
            <person name="Rohde M."/>
            <person name="Goker M."/>
            <person name="Detter J.C."/>
            <person name="Woyke T."/>
            <person name="Bristow J."/>
            <person name="Eisen J.A."/>
            <person name="Markowitz V."/>
            <person name="Hugenholtz P."/>
            <person name="Kyrpides N.C."/>
            <person name="Klenk H.P."/>
        </authorList>
    </citation>
    <scope>NUCLEOTIDE SEQUENCE [LARGE SCALE GENOMIC DNA]</scope>
    <source>
        <strain evidence="9">DSM 21211 / LMG 22137 / NRRL B-23946 / LB-34</strain>
    </source>
</reference>
<keyword evidence="6" id="KW-0472">Membrane</keyword>
<proteinExistence type="inferred from homology"/>
<dbReference type="InterPro" id="IPR050465">
    <property type="entry name" value="UPF0194_transport"/>
</dbReference>
<dbReference type="EMBL" id="CP002454">
    <property type="protein sequence ID" value="ADV66554.1"/>
    <property type="molecule type" value="Genomic_DNA"/>
</dbReference>
<protein>
    <submittedName>
        <fullName evidence="8">Efflux transporter, RND family, MFP subunit</fullName>
    </submittedName>
</protein>
<keyword evidence="6" id="KW-1133">Transmembrane helix</keyword>
<dbReference type="GO" id="GO:0030313">
    <property type="term" value="C:cell envelope"/>
    <property type="evidence" value="ECO:0007669"/>
    <property type="project" value="UniProtKB-SubCell"/>
</dbReference>
<evidence type="ECO:0000256" key="4">
    <source>
        <dbReference type="SAM" id="Coils"/>
    </source>
</evidence>
<dbReference type="InterPro" id="IPR058792">
    <property type="entry name" value="Beta-barrel_RND_2"/>
</dbReference>
<dbReference type="GO" id="GO:0016020">
    <property type="term" value="C:membrane"/>
    <property type="evidence" value="ECO:0007669"/>
    <property type="project" value="InterPro"/>
</dbReference>
<feature type="region of interest" description="Disordered" evidence="5">
    <location>
        <begin position="418"/>
        <end position="464"/>
    </location>
</feature>
<dbReference type="eggNOG" id="COG0845">
    <property type="taxonomic scope" value="Bacteria"/>
</dbReference>
<evidence type="ECO:0000256" key="2">
    <source>
        <dbReference type="ARBA" id="ARBA00009477"/>
    </source>
</evidence>
<dbReference type="RefSeq" id="WP_013556059.1">
    <property type="nucleotide sequence ID" value="NC_014958.1"/>
</dbReference>
<feature type="transmembrane region" description="Helical" evidence="6">
    <location>
        <begin position="19"/>
        <end position="39"/>
    </location>
</feature>
<dbReference type="Gene3D" id="2.40.50.100">
    <property type="match status" value="1"/>
</dbReference>
<keyword evidence="3 4" id="KW-0175">Coiled coil</keyword>
<evidence type="ECO:0000256" key="6">
    <source>
        <dbReference type="SAM" id="Phobius"/>
    </source>
</evidence>
<dbReference type="GO" id="GO:0022857">
    <property type="term" value="F:transmembrane transporter activity"/>
    <property type="evidence" value="ECO:0007669"/>
    <property type="project" value="InterPro"/>
</dbReference>
<dbReference type="OrthoDB" id="9791520at2"/>
<evidence type="ECO:0000256" key="1">
    <source>
        <dbReference type="ARBA" id="ARBA00004196"/>
    </source>
</evidence>
<gene>
    <name evidence="8" type="ordered locus">Deima_0900</name>
</gene>
<feature type="coiled-coil region" evidence="4">
    <location>
        <begin position="117"/>
        <end position="246"/>
    </location>
</feature>